<dbReference type="Gene3D" id="3.40.50.1980">
    <property type="entry name" value="Nitrogenase molybdenum iron protein domain"/>
    <property type="match status" value="2"/>
</dbReference>
<feature type="chain" id="PRO_5017086644" evidence="1">
    <location>
        <begin position="24"/>
        <end position="377"/>
    </location>
</feature>
<dbReference type="SUPFAM" id="SSF53807">
    <property type="entry name" value="Helical backbone' metal receptor"/>
    <property type="match status" value="1"/>
</dbReference>
<keyword evidence="1" id="KW-0732">Signal</keyword>
<evidence type="ECO:0000256" key="1">
    <source>
        <dbReference type="SAM" id="SignalP"/>
    </source>
</evidence>
<dbReference type="InterPro" id="IPR002491">
    <property type="entry name" value="ABC_transptr_periplasmic_BD"/>
</dbReference>
<reference evidence="3 4" key="1">
    <citation type="submission" date="2018-06" db="EMBL/GenBank/DDBJ databases">
        <authorList>
            <consortium name="Pathogen Informatics"/>
            <person name="Doyle S."/>
        </authorList>
    </citation>
    <scope>NUCLEOTIDE SEQUENCE [LARGE SCALE GENOMIC DNA]</scope>
    <source>
        <strain evidence="3 4">NCTC8256</strain>
    </source>
</reference>
<feature type="signal peptide" evidence="1">
    <location>
        <begin position="1"/>
        <end position="23"/>
    </location>
</feature>
<proteinExistence type="predicted"/>
<dbReference type="Proteomes" id="UP000254346">
    <property type="component" value="Unassembled WGS sequence"/>
</dbReference>
<dbReference type="EMBL" id="UGXR01000001">
    <property type="protein sequence ID" value="SUH07093.1"/>
    <property type="molecule type" value="Genomic_DNA"/>
</dbReference>
<evidence type="ECO:0000259" key="2">
    <source>
        <dbReference type="PROSITE" id="PS50983"/>
    </source>
</evidence>
<protein>
    <submittedName>
        <fullName evidence="3">Periplasmic binding protein</fullName>
    </submittedName>
</protein>
<name>A0A379VKI2_SALET</name>
<dbReference type="AlphaFoldDB" id="A0A379VKI2"/>
<dbReference type="GO" id="GO:0071281">
    <property type="term" value="P:cellular response to iron ion"/>
    <property type="evidence" value="ECO:0007669"/>
    <property type="project" value="TreeGrafter"/>
</dbReference>
<evidence type="ECO:0000313" key="3">
    <source>
        <dbReference type="EMBL" id="SUH07093.1"/>
    </source>
</evidence>
<feature type="domain" description="Fe/B12 periplasmic-binding" evidence="2">
    <location>
        <begin position="43"/>
        <end position="326"/>
    </location>
</feature>
<dbReference type="PROSITE" id="PS50983">
    <property type="entry name" value="FE_B12_PBP"/>
    <property type="match status" value="1"/>
</dbReference>
<dbReference type="PANTHER" id="PTHR30535">
    <property type="entry name" value="VITAMIN B12-BINDING PROTEIN"/>
    <property type="match status" value="1"/>
</dbReference>
<dbReference type="Pfam" id="PF01497">
    <property type="entry name" value="Peripla_BP_2"/>
    <property type="match status" value="1"/>
</dbReference>
<accession>A0A379VKI2</accession>
<gene>
    <name evidence="3" type="ORF">NCTC8256_00970</name>
</gene>
<dbReference type="PANTHER" id="PTHR30535:SF34">
    <property type="entry name" value="MOLYBDATE-BINDING PROTEIN MOLA"/>
    <property type="match status" value="1"/>
</dbReference>
<evidence type="ECO:0000313" key="4">
    <source>
        <dbReference type="Proteomes" id="UP000254346"/>
    </source>
</evidence>
<sequence>MNKFLRQLSLLALLFCWPLMSQAARAFTDQIGRQVTVPDTVDRVVVLQHQTLNLLVQMNATDKIVGVMANWKQQLGDGYARLAPELAQKASLGDLTHVDPEKLVALHPQVVFVTNYAPQEMIDKISRLGIPVVAISLRHDVAGEQAKMNPTLADEEQAYNRGLREGITLIGDIVNKPQEAKALIEAMDKGRKMVSDRLQSVPENERVRAYMANPELTTYGSGKYTGLMMAHAGALNVAASSVKGFKQVTMEQVIAWDPQVIFVQNRYPKVVNEILHNSQWQVIDAVKHHRVYLMPDYAKAWGYPMPEAVGIGELWDGEKNSIRKNSTILTCKRPLTTGINVFTVLTIRAYSDANTGCGELARRLAAANDGVSGGCGM</sequence>
<organism evidence="3 4">
    <name type="scientific">Salmonella enterica I</name>
    <dbReference type="NCBI Taxonomy" id="59201"/>
    <lineage>
        <taxon>Bacteria</taxon>
        <taxon>Pseudomonadati</taxon>
        <taxon>Pseudomonadota</taxon>
        <taxon>Gammaproteobacteria</taxon>
        <taxon>Enterobacterales</taxon>
        <taxon>Enterobacteriaceae</taxon>
        <taxon>Salmonella</taxon>
    </lineage>
</organism>
<dbReference type="InterPro" id="IPR050902">
    <property type="entry name" value="ABC_Transporter_SBP"/>
</dbReference>